<dbReference type="AlphaFoldDB" id="A0A8J4HEV7"/>
<accession>A0A8J4HEV7</accession>
<reference evidence="1" key="1">
    <citation type="journal article" date="2020" name="mSystems">
        <title>Genome- and Community-Level Interaction Insights into Carbon Utilization and Element Cycling Functions of Hydrothermarchaeota in Hydrothermal Sediment.</title>
        <authorList>
            <person name="Zhou Z."/>
            <person name="Liu Y."/>
            <person name="Xu W."/>
            <person name="Pan J."/>
            <person name="Luo Z.H."/>
            <person name="Li M."/>
        </authorList>
    </citation>
    <scope>NUCLEOTIDE SEQUENCE</scope>
    <source>
        <strain evidence="1">SpSt-997</strain>
    </source>
</reference>
<gene>
    <name evidence="1" type="ORF">ENY07_12450</name>
</gene>
<evidence type="ECO:0000313" key="1">
    <source>
        <dbReference type="EMBL" id="HGC44011.1"/>
    </source>
</evidence>
<name>A0A8J4HEV7_9PROT</name>
<protein>
    <submittedName>
        <fullName evidence="1">Uncharacterized protein</fullName>
    </submittedName>
</protein>
<proteinExistence type="predicted"/>
<dbReference type="EMBL" id="DTQM01000235">
    <property type="protein sequence ID" value="HGC44011.1"/>
    <property type="molecule type" value="Genomic_DNA"/>
</dbReference>
<comment type="caution">
    <text evidence="1">The sequence shown here is derived from an EMBL/GenBank/DDBJ whole genome shotgun (WGS) entry which is preliminary data.</text>
</comment>
<organism evidence="1">
    <name type="scientific">Acidicaldus sp</name>
    <dbReference type="NCBI Taxonomy" id="1872105"/>
    <lineage>
        <taxon>Bacteria</taxon>
        <taxon>Pseudomonadati</taxon>
        <taxon>Pseudomonadota</taxon>
        <taxon>Alphaproteobacteria</taxon>
        <taxon>Acetobacterales</taxon>
        <taxon>Acetobacteraceae</taxon>
        <taxon>Acidicaldus</taxon>
    </lineage>
</organism>
<sequence length="76" mass="8612">MATQVREKFATQVNSEILTHVRNLAQSEGRQLQALVDEALADLIEKRKLNKPRANVMAAYQASHEKFGTLYKKLAE</sequence>